<dbReference type="RefSeq" id="WP_189687724.1">
    <property type="nucleotide sequence ID" value="NZ_BMYK01000008.1"/>
</dbReference>
<dbReference type="Gene3D" id="3.40.50.1240">
    <property type="entry name" value="Phosphoglycerate mutase-like"/>
    <property type="match status" value="1"/>
</dbReference>
<keyword evidence="3" id="KW-1185">Reference proteome</keyword>
<organism evidence="2 3">
    <name type="scientific">Pseudorhodoferax aquiterrae</name>
    <dbReference type="NCBI Taxonomy" id="747304"/>
    <lineage>
        <taxon>Bacteria</taxon>
        <taxon>Pseudomonadati</taxon>
        <taxon>Pseudomonadota</taxon>
        <taxon>Betaproteobacteria</taxon>
        <taxon>Burkholderiales</taxon>
        <taxon>Comamonadaceae</taxon>
    </lineage>
</organism>
<name>A0ABQ3G2X2_9BURK</name>
<evidence type="ECO:0000313" key="3">
    <source>
        <dbReference type="Proteomes" id="UP000626210"/>
    </source>
</evidence>
<sequence length="197" mass="20903">MALDFLMLIRHGERPRRAREAGVAEDGSACPHSLSVAGWQRAGALVPLFRQLAASAPALAVPTCLYACPATAQAPSRRSVQTLGPLARALGLEIDTTVEKQDESRLAACLQRTDGVALVAWSHQGLPALARAYLADSAAAAQVPAAWPKDRFDLLWIIDGPSVRRRLQEVGQDLLAGDGAPTGRAPTATGLRPREET</sequence>
<evidence type="ECO:0008006" key="4">
    <source>
        <dbReference type="Google" id="ProtNLM"/>
    </source>
</evidence>
<evidence type="ECO:0000256" key="1">
    <source>
        <dbReference type="SAM" id="MobiDB-lite"/>
    </source>
</evidence>
<dbReference type="EMBL" id="BMYK01000008">
    <property type="protein sequence ID" value="GHC84959.1"/>
    <property type="molecule type" value="Genomic_DNA"/>
</dbReference>
<accession>A0ABQ3G2X2</accession>
<feature type="region of interest" description="Disordered" evidence="1">
    <location>
        <begin position="174"/>
        <end position="197"/>
    </location>
</feature>
<proteinExistence type="predicted"/>
<evidence type="ECO:0000313" key="2">
    <source>
        <dbReference type="EMBL" id="GHC84959.1"/>
    </source>
</evidence>
<comment type="caution">
    <text evidence="2">The sequence shown here is derived from an EMBL/GenBank/DDBJ whole genome shotgun (WGS) entry which is preliminary data.</text>
</comment>
<reference evidence="3" key="1">
    <citation type="journal article" date="2019" name="Int. J. Syst. Evol. Microbiol.">
        <title>The Global Catalogue of Microorganisms (GCM) 10K type strain sequencing project: providing services to taxonomists for standard genome sequencing and annotation.</title>
        <authorList>
            <consortium name="The Broad Institute Genomics Platform"/>
            <consortium name="The Broad Institute Genome Sequencing Center for Infectious Disease"/>
            <person name="Wu L."/>
            <person name="Ma J."/>
        </authorList>
    </citation>
    <scope>NUCLEOTIDE SEQUENCE [LARGE SCALE GENOMIC DNA]</scope>
    <source>
        <strain evidence="3">KCTC 23314</strain>
    </source>
</reference>
<dbReference type="Proteomes" id="UP000626210">
    <property type="component" value="Unassembled WGS sequence"/>
</dbReference>
<protein>
    <recommendedName>
        <fullName evidence="4">Histidine phosphatase family protein</fullName>
    </recommendedName>
</protein>
<gene>
    <name evidence="2" type="ORF">GCM10007320_29570</name>
</gene>
<dbReference type="InterPro" id="IPR029033">
    <property type="entry name" value="His_PPase_superfam"/>
</dbReference>